<evidence type="ECO:0000313" key="4">
    <source>
        <dbReference type="Proteomes" id="UP000293846"/>
    </source>
</evidence>
<comment type="caution">
    <text evidence="3">The sequence shown here is derived from an EMBL/GenBank/DDBJ whole genome shotgun (WGS) entry which is preliminary data.</text>
</comment>
<organism evidence="3 4">
    <name type="scientific">Cytobacillus praedii</name>
    <dbReference type="NCBI Taxonomy" id="1742358"/>
    <lineage>
        <taxon>Bacteria</taxon>
        <taxon>Bacillati</taxon>
        <taxon>Bacillota</taxon>
        <taxon>Bacilli</taxon>
        <taxon>Bacillales</taxon>
        <taxon>Bacillaceae</taxon>
        <taxon>Cytobacillus</taxon>
    </lineage>
</organism>
<protein>
    <submittedName>
        <fullName evidence="3">DUF418 domain-containing protein</fullName>
    </submittedName>
</protein>
<gene>
    <name evidence="3" type="ORF">E0Y62_16055</name>
</gene>
<accession>A0A4R1AT00</accession>
<evidence type="ECO:0000259" key="2">
    <source>
        <dbReference type="Pfam" id="PF04235"/>
    </source>
</evidence>
<feature type="domain" description="DUF418" evidence="2">
    <location>
        <begin position="47"/>
        <end position="140"/>
    </location>
</feature>
<sequence>MLILSIIRLYIQYLNMPEQPFEPMILLSEDGSLDQSSRFLQIGRTDYIRILLLLLQTKIVQTILSLLKYYGRMAFTNYFGQTAFILPFGRMVHFISNLTYVQTLYVCLAIYAIQILFSVIWLKYFRMRPLEWIWRIITYWHTVPLRKPVIQEKHVQNHGSL</sequence>
<keyword evidence="1" id="KW-0472">Membrane</keyword>
<dbReference type="InterPro" id="IPR007349">
    <property type="entry name" value="DUF418"/>
</dbReference>
<dbReference type="PANTHER" id="PTHR30590">
    <property type="entry name" value="INNER MEMBRANE PROTEIN"/>
    <property type="match status" value="1"/>
</dbReference>
<keyword evidence="1" id="KW-1133">Transmembrane helix</keyword>
<dbReference type="Pfam" id="PF04235">
    <property type="entry name" value="DUF418"/>
    <property type="match status" value="1"/>
</dbReference>
<dbReference type="Proteomes" id="UP000293846">
    <property type="component" value="Unassembled WGS sequence"/>
</dbReference>
<feature type="transmembrane region" description="Helical" evidence="1">
    <location>
        <begin position="102"/>
        <end position="125"/>
    </location>
</feature>
<dbReference type="EMBL" id="SJTH01000021">
    <property type="protein sequence ID" value="TCJ03156.1"/>
    <property type="molecule type" value="Genomic_DNA"/>
</dbReference>
<evidence type="ECO:0000313" key="3">
    <source>
        <dbReference type="EMBL" id="TCJ03156.1"/>
    </source>
</evidence>
<dbReference type="PANTHER" id="PTHR30590:SF3">
    <property type="entry name" value="HYPOTHETICAL MEMBRANE SPANNING PROTEIN"/>
    <property type="match status" value="1"/>
</dbReference>
<evidence type="ECO:0000256" key="1">
    <source>
        <dbReference type="SAM" id="Phobius"/>
    </source>
</evidence>
<dbReference type="InterPro" id="IPR052529">
    <property type="entry name" value="Bact_Transport_Assoc"/>
</dbReference>
<keyword evidence="4" id="KW-1185">Reference proteome</keyword>
<keyword evidence="1" id="KW-0812">Transmembrane</keyword>
<reference evidence="3 4" key="1">
    <citation type="submission" date="2019-03" db="EMBL/GenBank/DDBJ databases">
        <authorList>
            <person name="Jensen L."/>
            <person name="Storgaard J."/>
            <person name="Sulaj E."/>
            <person name="Schramm A."/>
            <person name="Marshall I.P.G."/>
        </authorList>
    </citation>
    <scope>NUCLEOTIDE SEQUENCE [LARGE SCALE GENOMIC DNA]</scope>
    <source>
        <strain evidence="3 4">2017H2G3</strain>
    </source>
</reference>
<name>A0A4R1AT00_9BACI</name>
<proteinExistence type="predicted"/>
<dbReference type="OrthoDB" id="9807744at2"/>
<dbReference type="AlphaFoldDB" id="A0A4R1AT00"/>